<accession>A0A6M0CR90</accession>
<dbReference type="Pfam" id="PF13508">
    <property type="entry name" value="Acetyltransf_7"/>
    <property type="match status" value="1"/>
</dbReference>
<sequence length="150" mass="16331">MNEIRYALLSAPERPLLNKFYRGEGSAMRASAKGEAWVARAGEIIAALNLSPVSDGFWLTGLLVAPSWRGRQVARQLIDQATCAKAGTVWLFCHPQLLAFYQPLGFELALGMPLLLNERLARYQRSKPLIALARCQSSLAGSSPGNSTSV</sequence>
<gene>
    <name evidence="2" type="ORF">G3435_08815</name>
    <name evidence="3" type="ORF">G3436_23320</name>
</gene>
<dbReference type="AlphaFoldDB" id="A0A6B3NVS8"/>
<keyword evidence="3" id="KW-0808">Transferase</keyword>
<dbReference type="SUPFAM" id="SSF55729">
    <property type="entry name" value="Acyl-CoA N-acyltransferases (Nat)"/>
    <property type="match status" value="1"/>
</dbReference>
<organism evidence="3 5">
    <name type="scientific">Pseudomonas brassicae</name>
    <dbReference type="NCBI Taxonomy" id="2708063"/>
    <lineage>
        <taxon>Bacteria</taxon>
        <taxon>Pseudomonadati</taxon>
        <taxon>Pseudomonadota</taxon>
        <taxon>Gammaproteobacteria</taxon>
        <taxon>Pseudomonadales</taxon>
        <taxon>Pseudomonadaceae</taxon>
        <taxon>Pseudomonas</taxon>
    </lineage>
</organism>
<evidence type="ECO:0000313" key="2">
    <source>
        <dbReference type="EMBL" id="NER60058.1"/>
    </source>
</evidence>
<dbReference type="PROSITE" id="PS51186">
    <property type="entry name" value="GNAT"/>
    <property type="match status" value="1"/>
</dbReference>
<comment type="caution">
    <text evidence="3">The sequence shown here is derived from an EMBL/GenBank/DDBJ whole genome shotgun (WGS) entry which is preliminary data.</text>
</comment>
<dbReference type="CDD" id="cd04301">
    <property type="entry name" value="NAT_SF"/>
    <property type="match status" value="1"/>
</dbReference>
<evidence type="ECO:0000313" key="5">
    <source>
        <dbReference type="Proteomes" id="UP000482634"/>
    </source>
</evidence>
<reference evidence="4 5" key="1">
    <citation type="submission" date="2020-02" db="EMBL/GenBank/DDBJ databases">
        <title>Broccoli isolated Pseudomonas sp.</title>
        <authorList>
            <person name="Fujikawa T."/>
            <person name="Sawada H."/>
        </authorList>
    </citation>
    <scope>NUCLEOTIDE SEQUENCE [LARGE SCALE GENOMIC DNA]</scope>
    <source>
        <strain evidence="3 5">MAFF212427</strain>
        <strain evidence="2 4">MAFF212428</strain>
    </source>
</reference>
<keyword evidence="5" id="KW-1185">Reference proteome</keyword>
<dbReference type="Proteomes" id="UP000482634">
    <property type="component" value="Unassembled WGS sequence"/>
</dbReference>
<protein>
    <submittedName>
        <fullName evidence="3">GNAT family N-acetyltransferase</fullName>
    </submittedName>
</protein>
<evidence type="ECO:0000313" key="3">
    <source>
        <dbReference type="EMBL" id="NER66249.1"/>
    </source>
</evidence>
<dbReference type="EMBL" id="JAAHBV010000175">
    <property type="protein sequence ID" value="NER60058.1"/>
    <property type="molecule type" value="Genomic_DNA"/>
</dbReference>
<dbReference type="Gene3D" id="3.40.630.30">
    <property type="match status" value="1"/>
</dbReference>
<evidence type="ECO:0000259" key="1">
    <source>
        <dbReference type="PROSITE" id="PS51186"/>
    </source>
</evidence>
<dbReference type="EMBL" id="JAAHBU010000422">
    <property type="protein sequence ID" value="NER66249.1"/>
    <property type="molecule type" value="Genomic_DNA"/>
</dbReference>
<dbReference type="InterPro" id="IPR000182">
    <property type="entry name" value="GNAT_dom"/>
</dbReference>
<accession>A0A6B3NVS8</accession>
<feature type="domain" description="N-acetyltransferase" evidence="1">
    <location>
        <begin position="1"/>
        <end position="130"/>
    </location>
</feature>
<dbReference type="InterPro" id="IPR016181">
    <property type="entry name" value="Acyl_CoA_acyltransferase"/>
</dbReference>
<dbReference type="RefSeq" id="WP_163950010.1">
    <property type="nucleotide sequence ID" value="NZ_JAAHBU010000422.1"/>
</dbReference>
<proteinExistence type="predicted"/>
<evidence type="ECO:0000313" key="4">
    <source>
        <dbReference type="Proteomes" id="UP000480410"/>
    </source>
</evidence>
<dbReference type="GO" id="GO:0016747">
    <property type="term" value="F:acyltransferase activity, transferring groups other than amino-acyl groups"/>
    <property type="evidence" value="ECO:0007669"/>
    <property type="project" value="InterPro"/>
</dbReference>
<dbReference type="Proteomes" id="UP000480410">
    <property type="component" value="Unassembled WGS sequence"/>
</dbReference>
<name>A0A6B3NVS8_9PSED</name>